<feature type="transmembrane region" description="Helical" evidence="7">
    <location>
        <begin position="21"/>
        <end position="46"/>
    </location>
</feature>
<sequence length="86" mass="9593">MKKKSEDKGSKPSRLPDPLKLRSGVIFATIPSLLIIGLWSGAVTYVHLHHYNLQVDEGLVPVLGIIASIAIAFKLYVSYQRYQDAR</sequence>
<evidence type="ECO:0000256" key="7">
    <source>
        <dbReference type="SAM" id="Phobius"/>
    </source>
</evidence>
<organism evidence="8 9">
    <name type="scientific">Orbilia oligospora</name>
    <name type="common">Nematode-trapping fungus</name>
    <name type="synonym">Arthrobotrys oligospora</name>
    <dbReference type="NCBI Taxonomy" id="2813651"/>
    <lineage>
        <taxon>Eukaryota</taxon>
        <taxon>Fungi</taxon>
        <taxon>Dikarya</taxon>
        <taxon>Ascomycota</taxon>
        <taxon>Pezizomycotina</taxon>
        <taxon>Orbiliomycetes</taxon>
        <taxon>Orbiliales</taxon>
        <taxon>Orbiliaceae</taxon>
        <taxon>Orbilia</taxon>
    </lineage>
</organism>
<dbReference type="EMBL" id="WIPF01000039">
    <property type="protein sequence ID" value="KAF3222599.1"/>
    <property type="molecule type" value="Genomic_DNA"/>
</dbReference>
<keyword evidence="2" id="KW-0813">Transport</keyword>
<keyword evidence="6 7" id="KW-0472">Membrane</keyword>
<evidence type="ECO:0000256" key="4">
    <source>
        <dbReference type="ARBA" id="ARBA00022989"/>
    </source>
</evidence>
<evidence type="ECO:0000256" key="3">
    <source>
        <dbReference type="ARBA" id="ARBA00022692"/>
    </source>
</evidence>
<accession>A0A7C8UQ34</accession>
<evidence type="ECO:0000313" key="8">
    <source>
        <dbReference type="EMBL" id="KAF3222599.1"/>
    </source>
</evidence>
<evidence type="ECO:0000313" key="9">
    <source>
        <dbReference type="Proteomes" id="UP000483672"/>
    </source>
</evidence>
<dbReference type="GO" id="GO:0016020">
    <property type="term" value="C:membrane"/>
    <property type="evidence" value="ECO:0007669"/>
    <property type="project" value="UniProtKB-SubCell"/>
</dbReference>
<proteinExistence type="predicted"/>
<evidence type="ECO:0000256" key="6">
    <source>
        <dbReference type="ARBA" id="ARBA00023136"/>
    </source>
</evidence>
<evidence type="ECO:0000256" key="5">
    <source>
        <dbReference type="ARBA" id="ARBA00023065"/>
    </source>
</evidence>
<comment type="caution">
    <text evidence="8">The sequence shown here is derived from an EMBL/GenBank/DDBJ whole genome shotgun (WGS) entry which is preliminary data.</text>
</comment>
<dbReference type="InterPro" id="IPR044669">
    <property type="entry name" value="YneE/VCCN1/2-like"/>
</dbReference>
<feature type="transmembrane region" description="Helical" evidence="7">
    <location>
        <begin position="58"/>
        <end position="77"/>
    </location>
</feature>
<dbReference type="AlphaFoldDB" id="A0A7C8UQ34"/>
<dbReference type="Pfam" id="PF25539">
    <property type="entry name" value="Bestrophin_2"/>
    <property type="match status" value="1"/>
</dbReference>
<reference evidence="8 9" key="1">
    <citation type="submission" date="2019-06" db="EMBL/GenBank/DDBJ databases">
        <authorList>
            <person name="Palmer J.M."/>
        </authorList>
    </citation>
    <scope>NUCLEOTIDE SEQUENCE [LARGE SCALE GENOMIC DNA]</scope>
    <source>
        <strain evidence="8 9">TWF191</strain>
    </source>
</reference>
<dbReference type="GO" id="GO:0006811">
    <property type="term" value="P:monoatomic ion transport"/>
    <property type="evidence" value="ECO:0007669"/>
    <property type="project" value="UniProtKB-KW"/>
</dbReference>
<keyword evidence="5" id="KW-0406">Ion transport</keyword>
<gene>
    <name evidence="8" type="ORF">TWF191_006680</name>
</gene>
<comment type="subcellular location">
    <subcellularLocation>
        <location evidence="1">Membrane</location>
        <topology evidence="1">Multi-pass membrane protein</topology>
    </subcellularLocation>
</comment>
<name>A0A7C8UQ34_ORBOL</name>
<evidence type="ECO:0000256" key="1">
    <source>
        <dbReference type="ARBA" id="ARBA00004141"/>
    </source>
</evidence>
<keyword evidence="4 7" id="KW-1133">Transmembrane helix</keyword>
<protein>
    <submittedName>
        <fullName evidence="8">Uncharacterized protein</fullName>
    </submittedName>
</protein>
<keyword evidence="3 7" id="KW-0812">Transmembrane</keyword>
<dbReference type="Proteomes" id="UP000483672">
    <property type="component" value="Unassembled WGS sequence"/>
</dbReference>
<evidence type="ECO:0000256" key="2">
    <source>
        <dbReference type="ARBA" id="ARBA00022448"/>
    </source>
</evidence>